<feature type="region of interest" description="Disordered" evidence="1">
    <location>
        <begin position="312"/>
        <end position="353"/>
    </location>
</feature>
<accession>A0A2S6CT03</accession>
<evidence type="ECO:0000256" key="1">
    <source>
        <dbReference type="SAM" id="MobiDB-lite"/>
    </source>
</evidence>
<dbReference type="Proteomes" id="UP000239589">
    <property type="component" value="Unassembled WGS sequence"/>
</dbReference>
<feature type="compositionally biased region" description="Polar residues" evidence="1">
    <location>
        <begin position="405"/>
        <end position="418"/>
    </location>
</feature>
<proteinExistence type="predicted"/>
<dbReference type="OrthoDB" id="425813at2"/>
<feature type="compositionally biased region" description="Polar residues" evidence="1">
    <location>
        <begin position="224"/>
        <end position="233"/>
    </location>
</feature>
<reference evidence="2 3" key="1">
    <citation type="submission" date="2018-02" db="EMBL/GenBank/DDBJ databases">
        <title>Discovery of a pederin family compound in a non-symbiotic bloom-forming cyanobacterium.</title>
        <authorList>
            <person name="Kust A."/>
            <person name="Mares J."/>
            <person name="Jokela J."/>
            <person name="Urajova P."/>
            <person name="Hajek J."/>
            <person name="Saurav K."/>
            <person name="Voracova K."/>
            <person name="Fewer D.P."/>
            <person name="Haapaniemi E."/>
            <person name="Permi P."/>
            <person name="Rehakova K."/>
            <person name="Sivonen K."/>
            <person name="Hrouzek P."/>
        </authorList>
    </citation>
    <scope>NUCLEOTIDE SEQUENCE [LARGE SCALE GENOMIC DNA]</scope>
    <source>
        <strain evidence="2 3">CHARLIE-1</strain>
    </source>
</reference>
<feature type="compositionally biased region" description="Polar residues" evidence="1">
    <location>
        <begin position="331"/>
        <end position="353"/>
    </location>
</feature>
<feature type="region of interest" description="Disordered" evidence="1">
    <location>
        <begin position="91"/>
        <end position="119"/>
    </location>
</feature>
<dbReference type="Pfam" id="PF14233">
    <property type="entry name" value="DUF4335"/>
    <property type="match status" value="1"/>
</dbReference>
<feature type="compositionally biased region" description="Polar residues" evidence="1">
    <location>
        <begin position="240"/>
        <end position="251"/>
    </location>
</feature>
<dbReference type="InterPro" id="IPR025569">
    <property type="entry name" value="DUF4335"/>
</dbReference>
<name>A0A2S6CT03_9CYAN</name>
<feature type="region of interest" description="Disordered" evidence="1">
    <location>
        <begin position="378"/>
        <end position="418"/>
    </location>
</feature>
<dbReference type="RefSeq" id="WP_104388229.1">
    <property type="nucleotide sequence ID" value="NZ_PGEM01000088.1"/>
</dbReference>
<gene>
    <name evidence="2" type="ORF">CUN59_12905</name>
</gene>
<feature type="compositionally biased region" description="Polar residues" evidence="1">
    <location>
        <begin position="107"/>
        <end position="116"/>
    </location>
</feature>
<feature type="compositionally biased region" description="Polar residues" evidence="1">
    <location>
        <begin position="378"/>
        <end position="391"/>
    </location>
</feature>
<dbReference type="AlphaFoldDB" id="A0A2S6CT03"/>
<evidence type="ECO:0000313" key="3">
    <source>
        <dbReference type="Proteomes" id="UP000239589"/>
    </source>
</evidence>
<comment type="caution">
    <text evidence="2">The sequence shown here is derived from an EMBL/GenBank/DDBJ whole genome shotgun (WGS) entry which is preliminary data.</text>
</comment>
<keyword evidence="3" id="KW-1185">Reference proteome</keyword>
<evidence type="ECO:0000313" key="2">
    <source>
        <dbReference type="EMBL" id="PPJ62894.1"/>
    </source>
</evidence>
<protein>
    <recommendedName>
        <fullName evidence="4">DUF4335 domain-containing protein</fullName>
    </recommendedName>
</protein>
<organism evidence="2 3">
    <name type="scientific">Cuspidothrix issatschenkoi CHARLIE-1</name>
    <dbReference type="NCBI Taxonomy" id="2052836"/>
    <lineage>
        <taxon>Bacteria</taxon>
        <taxon>Bacillati</taxon>
        <taxon>Cyanobacteriota</taxon>
        <taxon>Cyanophyceae</taxon>
        <taxon>Nostocales</taxon>
        <taxon>Aphanizomenonaceae</taxon>
        <taxon>Cuspidothrix</taxon>
    </lineage>
</organism>
<dbReference type="EMBL" id="PGEM01000088">
    <property type="protein sequence ID" value="PPJ62894.1"/>
    <property type="molecule type" value="Genomic_DNA"/>
</dbReference>
<feature type="region of interest" description="Disordered" evidence="1">
    <location>
        <begin position="224"/>
        <end position="251"/>
    </location>
</feature>
<sequence length="513" mass="56198">MSLSNSVIRRYTPPTCTLEIWAENSPLSNWADKNIIKNLQFRLQFDDPRLSEDRKIMIQGDQQQLQFLCNIVTTYVQELLQQSAEDFSINLLDTNNSPTPSEREAQDTPTSVLPNPTISPAPNPFSSAKVYLEPSSNLTHELHLGYLANQTSGQVIELTLLQLFDLATALDEYSSDMLALPTPSYDAAPTSLPRWAPIAAILVIAAGLTPFTWQYATNFQQNRSQVAQKTSPSVPKDNLPPSSTVNLATPQSTLTPPLANLSTPSSSLAFPNPILSVSPTSPQAAAITPNASTYPITPQFSLPPIVPKIDTSSVTQTRRNSPRIIPENPINAATSQKLPTNNNNTSPSIYTDNQSITTIPKNLISNNTDTQSAISNTELQQAQAESPQLSPQEKKDNLVRRLRSATKSSSSTPVNNKTLFDTPQIAEAREYLNKRWQPPTGLSQALEYSLMLGADGTIERILPLNQAAREYIDTSGLPQIGKPFVSTNQSGQNLRIRVVLNPDGKVQTFLETP</sequence>
<feature type="compositionally biased region" description="Polar residues" evidence="1">
    <location>
        <begin position="91"/>
        <end position="100"/>
    </location>
</feature>
<evidence type="ECO:0008006" key="4">
    <source>
        <dbReference type="Google" id="ProtNLM"/>
    </source>
</evidence>